<proteinExistence type="inferred from homology"/>
<comment type="caution">
    <text evidence="7">The sequence shown here is derived from an EMBL/GenBank/DDBJ whole genome shotgun (WGS) entry which is preliminary data.</text>
</comment>
<sequence>EKLGELGLLGVTLSESEGGAGLDYLAYAIAMERNQPEVCILWSNYECKQRNGSDAGAASTVARWKVMHGLNGTKAWITNGYESRSCIVYIRFWASGIAGQALWNKALDCAIHYAAQRQAFGSPILNLQTIQLKLADMELKIESARLLTWKAAMLKDAGQNYTKEAALAEISSITGSSSICFSPGYTNTWWNGICFRHAS</sequence>
<feature type="non-terminal residue" evidence="7">
    <location>
        <position position="1"/>
    </location>
</feature>
<dbReference type="Pfam" id="PF02771">
    <property type="entry name" value="Acyl-CoA_dh_N"/>
    <property type="match status" value="1"/>
</dbReference>
<evidence type="ECO:0000313" key="8">
    <source>
        <dbReference type="Proteomes" id="UP001054945"/>
    </source>
</evidence>
<dbReference type="InterPro" id="IPR037069">
    <property type="entry name" value="AcylCoA_DH/ox_N_sf"/>
</dbReference>
<evidence type="ECO:0000256" key="2">
    <source>
        <dbReference type="ARBA" id="ARBA00009347"/>
    </source>
</evidence>
<dbReference type="GO" id="GO:0033539">
    <property type="term" value="P:fatty acid beta-oxidation using acyl-CoA dehydrogenase"/>
    <property type="evidence" value="ECO:0007669"/>
    <property type="project" value="TreeGrafter"/>
</dbReference>
<dbReference type="AlphaFoldDB" id="A0AAV4USR1"/>
<evidence type="ECO:0000256" key="1">
    <source>
        <dbReference type="ARBA" id="ARBA00001974"/>
    </source>
</evidence>
<dbReference type="InterPro" id="IPR013786">
    <property type="entry name" value="AcylCoA_DH/ox_N"/>
</dbReference>
<dbReference type="EMBL" id="BPLR01013367">
    <property type="protein sequence ID" value="GIY60710.1"/>
    <property type="molecule type" value="Genomic_DNA"/>
</dbReference>
<evidence type="ECO:0000259" key="5">
    <source>
        <dbReference type="Pfam" id="PF00441"/>
    </source>
</evidence>
<dbReference type="GO" id="GO:0005739">
    <property type="term" value="C:mitochondrion"/>
    <property type="evidence" value="ECO:0007669"/>
    <property type="project" value="TreeGrafter"/>
</dbReference>
<evidence type="ECO:0000259" key="6">
    <source>
        <dbReference type="Pfam" id="PF02771"/>
    </source>
</evidence>
<protein>
    <submittedName>
        <fullName evidence="7">Short-chain specific acyl-CoA dehydrogenase, mitochondrial</fullName>
    </submittedName>
</protein>
<dbReference type="GO" id="GO:0050660">
    <property type="term" value="F:flavin adenine dinucleotide binding"/>
    <property type="evidence" value="ECO:0007669"/>
    <property type="project" value="InterPro"/>
</dbReference>
<dbReference type="SUPFAM" id="SSF56645">
    <property type="entry name" value="Acyl-CoA dehydrogenase NM domain-like"/>
    <property type="match status" value="1"/>
</dbReference>
<dbReference type="Proteomes" id="UP001054945">
    <property type="component" value="Unassembled WGS sequence"/>
</dbReference>
<feature type="domain" description="Acyl-CoA dehydrogenase/oxidase N-terminal" evidence="6">
    <location>
        <begin position="1"/>
        <end position="33"/>
    </location>
</feature>
<comment type="similarity">
    <text evidence="2">Belongs to the acyl-CoA dehydrogenase family.</text>
</comment>
<feature type="domain" description="Acyl-CoA dehydrogenase/oxidase C-terminal" evidence="5">
    <location>
        <begin position="98"/>
        <end position="168"/>
    </location>
</feature>
<organism evidence="7 8">
    <name type="scientific">Caerostris extrusa</name>
    <name type="common">Bark spider</name>
    <name type="synonym">Caerostris bankana</name>
    <dbReference type="NCBI Taxonomy" id="172846"/>
    <lineage>
        <taxon>Eukaryota</taxon>
        <taxon>Metazoa</taxon>
        <taxon>Ecdysozoa</taxon>
        <taxon>Arthropoda</taxon>
        <taxon>Chelicerata</taxon>
        <taxon>Arachnida</taxon>
        <taxon>Araneae</taxon>
        <taxon>Araneomorphae</taxon>
        <taxon>Entelegynae</taxon>
        <taxon>Araneoidea</taxon>
        <taxon>Araneidae</taxon>
        <taxon>Caerostris</taxon>
    </lineage>
</organism>
<dbReference type="Pfam" id="PF00441">
    <property type="entry name" value="Acyl-CoA_dh_1"/>
    <property type="match status" value="1"/>
</dbReference>
<dbReference type="PANTHER" id="PTHR43884:SF12">
    <property type="entry name" value="ISOVALERYL-COA DEHYDROGENASE, MITOCHONDRIAL-RELATED"/>
    <property type="match status" value="1"/>
</dbReference>
<dbReference type="Gene3D" id="1.20.140.10">
    <property type="entry name" value="Butyryl-CoA Dehydrogenase, subunit A, domain 3"/>
    <property type="match status" value="1"/>
</dbReference>
<dbReference type="GO" id="GO:0003995">
    <property type="term" value="F:acyl-CoA dehydrogenase activity"/>
    <property type="evidence" value="ECO:0007669"/>
    <property type="project" value="TreeGrafter"/>
</dbReference>
<evidence type="ECO:0000313" key="7">
    <source>
        <dbReference type="EMBL" id="GIY60710.1"/>
    </source>
</evidence>
<name>A0AAV4USR1_CAEEX</name>
<dbReference type="SUPFAM" id="SSF47203">
    <property type="entry name" value="Acyl-CoA dehydrogenase C-terminal domain-like"/>
    <property type="match status" value="1"/>
</dbReference>
<dbReference type="PANTHER" id="PTHR43884">
    <property type="entry name" value="ACYL-COA DEHYDROGENASE"/>
    <property type="match status" value="1"/>
</dbReference>
<reference evidence="7 8" key="1">
    <citation type="submission" date="2021-06" db="EMBL/GenBank/DDBJ databases">
        <title>Caerostris extrusa draft genome.</title>
        <authorList>
            <person name="Kono N."/>
            <person name="Arakawa K."/>
        </authorList>
    </citation>
    <scope>NUCLEOTIDE SEQUENCE [LARGE SCALE GENOMIC DNA]</scope>
</reference>
<evidence type="ECO:0000256" key="4">
    <source>
        <dbReference type="ARBA" id="ARBA00022827"/>
    </source>
</evidence>
<dbReference type="InterPro" id="IPR036250">
    <property type="entry name" value="AcylCo_DH-like_C"/>
</dbReference>
<keyword evidence="3" id="KW-0285">Flavoprotein</keyword>
<dbReference type="InterPro" id="IPR009100">
    <property type="entry name" value="AcylCoA_DH/oxidase_NM_dom_sf"/>
</dbReference>
<dbReference type="Gene3D" id="1.10.540.10">
    <property type="entry name" value="Acyl-CoA dehydrogenase/oxidase, N-terminal domain"/>
    <property type="match status" value="1"/>
</dbReference>
<comment type="cofactor">
    <cofactor evidence="1">
        <name>FAD</name>
        <dbReference type="ChEBI" id="CHEBI:57692"/>
    </cofactor>
</comment>
<evidence type="ECO:0000256" key="3">
    <source>
        <dbReference type="ARBA" id="ARBA00022630"/>
    </source>
</evidence>
<keyword evidence="8" id="KW-1185">Reference proteome</keyword>
<keyword evidence="4" id="KW-0274">FAD</keyword>
<dbReference type="InterPro" id="IPR009075">
    <property type="entry name" value="AcylCo_DH/oxidase_C"/>
</dbReference>
<dbReference type="GO" id="GO:0046359">
    <property type="term" value="P:butyrate catabolic process"/>
    <property type="evidence" value="ECO:0007669"/>
    <property type="project" value="TreeGrafter"/>
</dbReference>
<accession>A0AAV4USR1</accession>
<gene>
    <name evidence="7" type="primary">ACADS</name>
    <name evidence="7" type="ORF">CEXT_307401</name>
</gene>